<evidence type="ECO:0000313" key="3">
    <source>
        <dbReference type="Proteomes" id="UP000039865"/>
    </source>
</evidence>
<proteinExistence type="predicted"/>
<sequence>MDLDAYDVRVAMKSLLDYIQGDSGELEKYWSIVEKQNDDARRAARRLEKERRRLEMGSDYESSEGEHHDYYSDEYTDSEAEESQEEEPLESSRLQSVDYSNMNSMAEQSKQSTTNQPEPIPIQELPFNAVRFLGEKLREVINQRKLEAIMKEKAKKSEQQSMIDSKNASLAGIISRPPSGTKIQFYAIGKYDNVTLFQDKSSTFEKRNKRADEEIEIKPITMNSVDINNYNPKAYLNPFQYISKSSPNTLQRNEPLFIVSKCQGWITVDPDQNLSRNKPFERQPNYMNEHDNSKLAPQWMTSCSIARQTQKKNKKDLDFDSTTQKGLLYEGSRTFLVDRQQPQRSVLNLGHTRHNVPFKQMIQEIHASSQPARLVEWNGVTQSEVKMRPVTGKIGQIAQI</sequence>
<name>A0A078B3N6_STYLE</name>
<evidence type="ECO:0000256" key="1">
    <source>
        <dbReference type="SAM" id="MobiDB-lite"/>
    </source>
</evidence>
<dbReference type="AlphaFoldDB" id="A0A078B3N6"/>
<accession>A0A078B3N6</accession>
<dbReference type="InParanoid" id="A0A078B3N6"/>
<dbReference type="EMBL" id="CCKQ01017289">
    <property type="protein sequence ID" value="CDW89150.1"/>
    <property type="molecule type" value="Genomic_DNA"/>
</dbReference>
<feature type="compositionally biased region" description="Basic and acidic residues" evidence="1">
    <location>
        <begin position="39"/>
        <end position="56"/>
    </location>
</feature>
<keyword evidence="3" id="KW-1185">Reference proteome</keyword>
<evidence type="ECO:0000313" key="2">
    <source>
        <dbReference type="EMBL" id="CDW89150.1"/>
    </source>
</evidence>
<protein>
    <submittedName>
        <fullName evidence="2">Uncharacterized protein</fullName>
    </submittedName>
</protein>
<reference evidence="2 3" key="1">
    <citation type="submission" date="2014-06" db="EMBL/GenBank/DDBJ databases">
        <authorList>
            <person name="Swart Estienne"/>
        </authorList>
    </citation>
    <scope>NUCLEOTIDE SEQUENCE [LARGE SCALE GENOMIC DNA]</scope>
    <source>
        <strain evidence="2 3">130c</strain>
    </source>
</reference>
<organism evidence="2 3">
    <name type="scientific">Stylonychia lemnae</name>
    <name type="common">Ciliate</name>
    <dbReference type="NCBI Taxonomy" id="5949"/>
    <lineage>
        <taxon>Eukaryota</taxon>
        <taxon>Sar</taxon>
        <taxon>Alveolata</taxon>
        <taxon>Ciliophora</taxon>
        <taxon>Intramacronucleata</taxon>
        <taxon>Spirotrichea</taxon>
        <taxon>Stichotrichia</taxon>
        <taxon>Sporadotrichida</taxon>
        <taxon>Oxytrichidae</taxon>
        <taxon>Stylonychinae</taxon>
        <taxon>Stylonychia</taxon>
    </lineage>
</organism>
<dbReference type="Proteomes" id="UP000039865">
    <property type="component" value="Unassembled WGS sequence"/>
</dbReference>
<gene>
    <name evidence="2" type="primary">Contig4319.g4621</name>
    <name evidence="2" type="ORF">STYLEM_18281</name>
</gene>
<feature type="compositionally biased region" description="Acidic residues" evidence="1">
    <location>
        <begin position="72"/>
        <end position="89"/>
    </location>
</feature>
<feature type="region of interest" description="Disordered" evidence="1">
    <location>
        <begin position="39"/>
        <end position="93"/>
    </location>
</feature>